<dbReference type="OrthoDB" id="5298735at2"/>
<dbReference type="AlphaFoldDB" id="A0A844B9I1"/>
<dbReference type="GO" id="GO:0019867">
    <property type="term" value="C:outer membrane"/>
    <property type="evidence" value="ECO:0007669"/>
    <property type="project" value="InterPro"/>
</dbReference>
<keyword evidence="6" id="KW-1185">Reference proteome</keyword>
<comment type="subcellular location">
    <subcellularLocation>
        <location evidence="1">Membrane</location>
    </subcellularLocation>
</comment>
<dbReference type="InterPro" id="IPR051407">
    <property type="entry name" value="Bact_OM_lipoprot/Surf_antigen"/>
</dbReference>
<keyword evidence="3" id="KW-0732">Signal</keyword>
<dbReference type="PANTHER" id="PTHR35603">
    <property type="match status" value="1"/>
</dbReference>
<reference evidence="5 6" key="1">
    <citation type="submission" date="2019-11" db="EMBL/GenBank/DDBJ databases">
        <title>Caenimonas koreensis gen. nov., sp. nov., isolated from activated sludge.</title>
        <authorList>
            <person name="Seung H.R."/>
        </authorList>
    </citation>
    <scope>NUCLEOTIDE SEQUENCE [LARGE SCALE GENOMIC DNA]</scope>
    <source>
        <strain evidence="5 6">EMB320</strain>
    </source>
</reference>
<organism evidence="5 6">
    <name type="scientific">Caenimonas koreensis DSM 17982</name>
    <dbReference type="NCBI Taxonomy" id="1121255"/>
    <lineage>
        <taxon>Bacteria</taxon>
        <taxon>Pseudomonadati</taxon>
        <taxon>Pseudomonadota</taxon>
        <taxon>Betaproteobacteria</taxon>
        <taxon>Burkholderiales</taxon>
        <taxon>Comamonadaceae</taxon>
        <taxon>Caenimonas</taxon>
    </lineage>
</organism>
<comment type="caution">
    <text evidence="5">The sequence shown here is derived from an EMBL/GenBank/DDBJ whole genome shotgun (WGS) entry which is preliminary data.</text>
</comment>
<sequence length="168" mass="17243">MSFGPVPEKTRKVTMKFTSISLATATLAAITLVAPLAAQAQGNDCNNCGTVQSVKAVQRNGGTNGIAGTQVTPGMAIGGVVGGLLGNQVGHGNGRAAATVVGVAGGAYAGHQIEKNRNHYTAYVMRIRMNDGSMRTIEQRTALARGSRVVVDGQSAHLRSTNPNANRG</sequence>
<evidence type="ECO:0000259" key="4">
    <source>
        <dbReference type="Pfam" id="PF05433"/>
    </source>
</evidence>
<accession>A0A844B9I1</accession>
<feature type="chain" id="PRO_5032422901" evidence="3">
    <location>
        <begin position="41"/>
        <end position="168"/>
    </location>
</feature>
<gene>
    <name evidence="5" type="ORF">GHT07_13295</name>
</gene>
<feature type="domain" description="Glycine zipper 2TM" evidence="4">
    <location>
        <begin position="75"/>
        <end position="114"/>
    </location>
</feature>
<dbReference type="Pfam" id="PF05433">
    <property type="entry name" value="Rick_17kDa_Anti"/>
    <property type="match status" value="1"/>
</dbReference>
<evidence type="ECO:0000313" key="5">
    <source>
        <dbReference type="EMBL" id="MRD48259.1"/>
    </source>
</evidence>
<evidence type="ECO:0000313" key="6">
    <source>
        <dbReference type="Proteomes" id="UP000487350"/>
    </source>
</evidence>
<protein>
    <submittedName>
        <fullName evidence="5">Glycine zipper 2TM domain-containing protein</fullName>
    </submittedName>
</protein>
<dbReference type="EMBL" id="WJBU01000012">
    <property type="protein sequence ID" value="MRD48259.1"/>
    <property type="molecule type" value="Genomic_DNA"/>
</dbReference>
<proteinExistence type="predicted"/>
<feature type="signal peptide" evidence="3">
    <location>
        <begin position="1"/>
        <end position="40"/>
    </location>
</feature>
<dbReference type="PANTHER" id="PTHR35603:SF2">
    <property type="entry name" value="OUTER MEMBRANE LIPOPROTEIN"/>
    <property type="match status" value="1"/>
</dbReference>
<dbReference type="Proteomes" id="UP000487350">
    <property type="component" value="Unassembled WGS sequence"/>
</dbReference>
<name>A0A844B9I1_9BURK</name>
<evidence type="ECO:0000256" key="1">
    <source>
        <dbReference type="ARBA" id="ARBA00004370"/>
    </source>
</evidence>
<dbReference type="InterPro" id="IPR008816">
    <property type="entry name" value="Gly_zipper_2TM_dom"/>
</dbReference>
<evidence type="ECO:0000256" key="3">
    <source>
        <dbReference type="SAM" id="SignalP"/>
    </source>
</evidence>
<evidence type="ECO:0000256" key="2">
    <source>
        <dbReference type="ARBA" id="ARBA00023136"/>
    </source>
</evidence>
<keyword evidence="2" id="KW-0472">Membrane</keyword>